<evidence type="ECO:0000256" key="3">
    <source>
        <dbReference type="ARBA" id="ARBA00022741"/>
    </source>
</evidence>
<dbReference type="PANTHER" id="PTHR10584:SF166">
    <property type="entry name" value="RIBOKINASE"/>
    <property type="match status" value="1"/>
</dbReference>
<keyword evidence="6 9" id="KW-0460">Magnesium</keyword>
<feature type="binding site" evidence="9">
    <location>
        <begin position="231"/>
        <end position="232"/>
    </location>
    <ligand>
        <name>ATP</name>
        <dbReference type="ChEBI" id="CHEBI:30616"/>
    </ligand>
</feature>
<accession>A0A7W3PLV9</accession>
<evidence type="ECO:0000313" key="12">
    <source>
        <dbReference type="Proteomes" id="UP000526083"/>
    </source>
</evidence>
<name>A0A7W3PLV9_9MICO</name>
<dbReference type="EC" id="2.7.1.15" evidence="9"/>
<dbReference type="Proteomes" id="UP000526083">
    <property type="component" value="Unassembled WGS sequence"/>
</dbReference>
<comment type="pathway">
    <text evidence="9">Carbohydrate metabolism; D-ribose degradation; D-ribose 5-phosphate from beta-D-ribopyranose: step 2/2.</text>
</comment>
<dbReference type="Pfam" id="PF00294">
    <property type="entry name" value="PfkB"/>
    <property type="match status" value="1"/>
</dbReference>
<keyword evidence="2 9" id="KW-0479">Metal-binding</keyword>
<feature type="binding site" evidence="9">
    <location>
        <position position="232"/>
    </location>
    <ligand>
        <name>substrate</name>
    </ligand>
</feature>
<feature type="binding site" evidence="9">
    <location>
        <position position="180"/>
    </location>
    <ligand>
        <name>ATP</name>
        <dbReference type="ChEBI" id="CHEBI:30616"/>
    </ligand>
</feature>
<keyword evidence="9" id="KW-0963">Cytoplasm</keyword>
<proteinExistence type="inferred from homology"/>
<feature type="binding site" evidence="9">
    <location>
        <position position="262"/>
    </location>
    <ligand>
        <name>K(+)</name>
        <dbReference type="ChEBI" id="CHEBI:29103"/>
    </ligand>
</feature>
<dbReference type="PANTHER" id="PTHR10584">
    <property type="entry name" value="SUGAR KINASE"/>
    <property type="match status" value="1"/>
</dbReference>
<reference evidence="11 12" key="1">
    <citation type="submission" date="2020-07" db="EMBL/GenBank/DDBJ databases">
        <title>Sequencing the genomes of 1000 actinobacteria strains.</title>
        <authorList>
            <person name="Klenk H.-P."/>
        </authorList>
    </citation>
    <scope>NUCLEOTIDE SEQUENCE [LARGE SCALE GENOMIC DNA]</scope>
    <source>
        <strain evidence="11 12">DSM 27576</strain>
    </source>
</reference>
<evidence type="ECO:0000313" key="11">
    <source>
        <dbReference type="EMBL" id="MBA8816975.1"/>
    </source>
</evidence>
<gene>
    <name evidence="9" type="primary">rbsK</name>
    <name evidence="11" type="ORF">FHX48_002069</name>
</gene>
<feature type="binding site" evidence="9">
    <location>
        <position position="139"/>
    </location>
    <ligand>
        <name>substrate</name>
    </ligand>
</feature>
<feature type="domain" description="Carbohydrate kinase PfkB" evidence="10">
    <location>
        <begin position="9"/>
        <end position="272"/>
    </location>
</feature>
<dbReference type="EMBL" id="JACGWY010000004">
    <property type="protein sequence ID" value="MBA8816975.1"/>
    <property type="molecule type" value="Genomic_DNA"/>
</dbReference>
<dbReference type="Gene3D" id="3.40.1190.20">
    <property type="match status" value="1"/>
</dbReference>
<dbReference type="InterPro" id="IPR011877">
    <property type="entry name" value="Ribokinase"/>
</dbReference>
<keyword evidence="8 9" id="KW-0119">Carbohydrate metabolism</keyword>
<feature type="active site" description="Proton acceptor" evidence="9">
    <location>
        <position position="232"/>
    </location>
</feature>
<feature type="binding site" evidence="9">
    <location>
        <begin position="16"/>
        <end position="18"/>
    </location>
    <ligand>
        <name>substrate</name>
    </ligand>
</feature>
<evidence type="ECO:0000256" key="7">
    <source>
        <dbReference type="ARBA" id="ARBA00022958"/>
    </source>
</evidence>
<comment type="catalytic activity">
    <reaction evidence="9">
        <text>D-ribose + ATP = D-ribose 5-phosphate + ADP + H(+)</text>
        <dbReference type="Rhea" id="RHEA:13697"/>
        <dbReference type="ChEBI" id="CHEBI:15378"/>
        <dbReference type="ChEBI" id="CHEBI:30616"/>
        <dbReference type="ChEBI" id="CHEBI:47013"/>
        <dbReference type="ChEBI" id="CHEBI:78346"/>
        <dbReference type="ChEBI" id="CHEBI:456216"/>
        <dbReference type="EC" id="2.7.1.15"/>
    </reaction>
</comment>
<evidence type="ECO:0000256" key="6">
    <source>
        <dbReference type="ARBA" id="ARBA00022842"/>
    </source>
</evidence>
<comment type="caution">
    <text evidence="11">The sequence shown here is derived from an EMBL/GenBank/DDBJ whole genome shotgun (WGS) entry which is preliminary data.</text>
</comment>
<evidence type="ECO:0000256" key="9">
    <source>
        <dbReference type="HAMAP-Rule" id="MF_01987"/>
    </source>
</evidence>
<feature type="binding site" evidence="9">
    <location>
        <position position="265"/>
    </location>
    <ligand>
        <name>K(+)</name>
        <dbReference type="ChEBI" id="CHEBI:29103"/>
    </ligand>
</feature>
<feature type="binding site" evidence="9">
    <location>
        <begin position="44"/>
        <end position="48"/>
    </location>
    <ligand>
        <name>substrate</name>
    </ligand>
</feature>
<comment type="caution">
    <text evidence="9">Lacks conserved residue(s) required for the propagation of feature annotation.</text>
</comment>
<keyword evidence="5 9" id="KW-0067">ATP-binding</keyword>
<comment type="function">
    <text evidence="9">Catalyzes the phosphorylation of ribose at O-5 in a reaction requiring ATP and magnesium. The resulting D-ribose-5-phosphate can then be used either for sythesis of nucleotides, histidine, and tryptophan, or as a component of the pentose phosphate pathway.</text>
</comment>
<keyword evidence="3 9" id="KW-0547">Nucleotide-binding</keyword>
<feature type="binding site" evidence="9">
    <location>
        <begin position="199"/>
        <end position="204"/>
    </location>
    <ligand>
        <name>ATP</name>
        <dbReference type="ChEBI" id="CHEBI:30616"/>
    </ligand>
</feature>
<organism evidence="11 12">
    <name type="scientific">Microbacterium halimionae</name>
    <dbReference type="NCBI Taxonomy" id="1526413"/>
    <lineage>
        <taxon>Bacteria</taxon>
        <taxon>Bacillati</taxon>
        <taxon>Actinomycetota</taxon>
        <taxon>Actinomycetes</taxon>
        <taxon>Micrococcales</taxon>
        <taxon>Microbacteriaceae</taxon>
        <taxon>Microbacterium</taxon>
    </lineage>
</organism>
<comment type="subunit">
    <text evidence="9">Homodimer.</text>
</comment>
<comment type="activity regulation">
    <text evidence="9">Activated by a monovalent cation that binds near, but not in, the active site. The most likely occupant of the site in vivo is potassium. Ion binding induces a conformational change that may alter substrate affinity.</text>
</comment>
<dbReference type="InterPro" id="IPR002139">
    <property type="entry name" value="Ribo/fructo_kinase"/>
</dbReference>
<comment type="similarity">
    <text evidence="9">Belongs to the carbohydrate kinase PfkB family. Ribokinase subfamily.</text>
</comment>
<dbReference type="GO" id="GO:0005524">
    <property type="term" value="F:ATP binding"/>
    <property type="evidence" value="ECO:0007669"/>
    <property type="project" value="UniProtKB-UniRule"/>
</dbReference>
<dbReference type="AlphaFoldDB" id="A0A7W3PLV9"/>
<feature type="binding site" evidence="9">
    <location>
        <position position="228"/>
    </location>
    <ligand>
        <name>K(+)</name>
        <dbReference type="ChEBI" id="CHEBI:29103"/>
    </ligand>
</feature>
<evidence type="ECO:0000256" key="5">
    <source>
        <dbReference type="ARBA" id="ARBA00022840"/>
    </source>
</evidence>
<keyword evidence="1 9" id="KW-0808">Transferase</keyword>
<comment type="cofactor">
    <cofactor evidence="9">
        <name>Mg(2+)</name>
        <dbReference type="ChEBI" id="CHEBI:18420"/>
    </cofactor>
    <text evidence="9">Requires a divalent cation, most likely magnesium in vivo, as an electrophilic catalyst to aid phosphoryl group transfer. It is the chelate of the metal and the nucleotide that is the actual substrate.</text>
</comment>
<dbReference type="GO" id="GO:0005829">
    <property type="term" value="C:cytosol"/>
    <property type="evidence" value="ECO:0007669"/>
    <property type="project" value="TreeGrafter"/>
</dbReference>
<dbReference type="RefSeq" id="WP_167045334.1">
    <property type="nucleotide sequence ID" value="NZ_JAAOZB010000001.1"/>
</dbReference>
<keyword evidence="12" id="KW-1185">Reference proteome</keyword>
<dbReference type="GO" id="GO:0046872">
    <property type="term" value="F:metal ion binding"/>
    <property type="evidence" value="ECO:0007669"/>
    <property type="project" value="UniProtKB-KW"/>
</dbReference>
<sequence length="279" mass="27887">MDLSALGALCVVGSINVDVTASVVRLPAPGETVMGNALRRDAGGKGANQAVAAARLGAAVRMVGAVGDDSDGQAMLQNLRDAGVNVSDVWLGEDATGTALITVDETGENSIVVCAGANATVSIDGVTFDENEAVLAQLEIPMATVEALAAVVPGYFVVNAAPAQGVPQSVVDRADLFIVNETEFAALPALKDAKLVAVTEGSAGAALFSHGKEIARATAPRVHSISAVGAGDAFCAALTVALHAGWDPVEALAAACAVGADAVTHLGAQPPLAKLPTYR</sequence>
<dbReference type="GO" id="GO:0019303">
    <property type="term" value="P:D-ribose catabolic process"/>
    <property type="evidence" value="ECO:0007669"/>
    <property type="project" value="UniProtKB-UniRule"/>
</dbReference>
<keyword evidence="4 9" id="KW-0418">Kinase</keyword>
<dbReference type="InterPro" id="IPR011611">
    <property type="entry name" value="PfkB_dom"/>
</dbReference>
<evidence type="ECO:0000256" key="8">
    <source>
        <dbReference type="ARBA" id="ARBA00023277"/>
    </source>
</evidence>
<evidence type="ECO:0000256" key="1">
    <source>
        <dbReference type="ARBA" id="ARBA00022679"/>
    </source>
</evidence>
<protein>
    <recommendedName>
        <fullName evidence="9">Ribokinase</fullName>
        <shortName evidence="9">RK</shortName>
        <ecNumber evidence="9">2.7.1.15</ecNumber>
    </recommendedName>
</protein>
<evidence type="ECO:0000256" key="2">
    <source>
        <dbReference type="ARBA" id="ARBA00022723"/>
    </source>
</evidence>
<feature type="binding site" evidence="9">
    <location>
        <position position="267"/>
    </location>
    <ligand>
        <name>K(+)</name>
        <dbReference type="ChEBI" id="CHEBI:29103"/>
    </ligand>
</feature>
<dbReference type="PRINTS" id="PR00990">
    <property type="entry name" value="RIBOKINASE"/>
</dbReference>
<comment type="subcellular location">
    <subcellularLocation>
        <location evidence="9">Cytoplasm</location>
    </subcellularLocation>
</comment>
<evidence type="ECO:0000256" key="4">
    <source>
        <dbReference type="ARBA" id="ARBA00022777"/>
    </source>
</evidence>
<keyword evidence="7 9" id="KW-0630">Potassium</keyword>
<dbReference type="GO" id="GO:0004747">
    <property type="term" value="F:ribokinase activity"/>
    <property type="evidence" value="ECO:0007669"/>
    <property type="project" value="UniProtKB-UniRule"/>
</dbReference>
<dbReference type="InterPro" id="IPR029056">
    <property type="entry name" value="Ribokinase-like"/>
</dbReference>
<dbReference type="UniPathway" id="UPA00916">
    <property type="reaction ID" value="UER00889"/>
</dbReference>
<dbReference type="HAMAP" id="MF_01987">
    <property type="entry name" value="Ribokinase"/>
    <property type="match status" value="1"/>
</dbReference>
<dbReference type="SUPFAM" id="SSF53613">
    <property type="entry name" value="Ribokinase-like"/>
    <property type="match status" value="1"/>
</dbReference>
<evidence type="ECO:0000259" key="10">
    <source>
        <dbReference type="Pfam" id="PF00294"/>
    </source>
</evidence>